<accession>A0A9Q9FEU0</accession>
<organism evidence="2 4">
    <name type="scientific">Turicibacter bilis</name>
    <dbReference type="NCBI Taxonomy" id="2735723"/>
    <lineage>
        <taxon>Bacteria</taxon>
        <taxon>Bacillati</taxon>
        <taxon>Bacillota</taxon>
        <taxon>Erysipelotrichia</taxon>
        <taxon>Erysipelotrichales</taxon>
        <taxon>Turicibacteraceae</taxon>
        <taxon>Turicibacter</taxon>
    </lineage>
</organism>
<dbReference type="AlphaFoldDB" id="A0A9Q9FEU0"/>
<protein>
    <submittedName>
        <fullName evidence="2">DUF1805 domain-containing protein</fullName>
    </submittedName>
</protein>
<proteinExistence type="predicted"/>
<dbReference type="Pfam" id="PF08827">
    <property type="entry name" value="DUF1805"/>
    <property type="match status" value="1"/>
</dbReference>
<dbReference type="Gene3D" id="3.30.1980.10">
    <property type="entry name" value="Hypothetical protein YunC"/>
    <property type="match status" value="1"/>
</dbReference>
<dbReference type="EMBL" id="CP071249">
    <property type="protein sequence ID" value="UUF05814.1"/>
    <property type="molecule type" value="Genomic_DNA"/>
</dbReference>
<dbReference type="RefSeq" id="WP_055243323.1">
    <property type="nucleotide sequence ID" value="NZ_CP071249.1"/>
</dbReference>
<evidence type="ECO:0000313" key="3">
    <source>
        <dbReference type="Proteomes" id="UP001058016"/>
    </source>
</evidence>
<sequence>MLHVNKINIEGYDFLTYEVELPKTTLFIVSYEKVGYIMCAALDIDFFNNSEKLRARKIIAGRAEGVRSIEQLLEAPLAKVTVACDRLGIKPGMIGKDALVLMAKSLEK</sequence>
<name>A0A9Q9FEU0_9FIRM</name>
<reference evidence="2 3" key="1">
    <citation type="submission" date="2021-03" db="EMBL/GenBank/DDBJ databases">
        <title>Comparative Genomics and Metabolomics in the genus Turicibacter.</title>
        <authorList>
            <person name="Maki J."/>
            <person name="Looft T."/>
        </authorList>
    </citation>
    <scope>NUCLEOTIDE SEQUENCE</scope>
    <source>
        <strain evidence="2">ISU324</strain>
        <strain evidence="1 3">MMM721</strain>
    </source>
</reference>
<dbReference type="EMBL" id="CP071250">
    <property type="protein sequence ID" value="UUF08743.1"/>
    <property type="molecule type" value="Genomic_DNA"/>
</dbReference>
<dbReference type="SUPFAM" id="SSF102891">
    <property type="entry name" value="Hypothetical protein Ta1206"/>
    <property type="match status" value="1"/>
</dbReference>
<keyword evidence="3" id="KW-1185">Reference proteome</keyword>
<dbReference type="InterPro" id="IPR036493">
    <property type="entry name" value="YunC_sf"/>
</dbReference>
<dbReference type="Proteomes" id="UP001058016">
    <property type="component" value="Chromosome"/>
</dbReference>
<evidence type="ECO:0000313" key="2">
    <source>
        <dbReference type="EMBL" id="UUF08743.1"/>
    </source>
</evidence>
<gene>
    <name evidence="1" type="ORF">J0J69_12375</name>
    <name evidence="2" type="ORF">J0J70_01585</name>
</gene>
<evidence type="ECO:0000313" key="4">
    <source>
        <dbReference type="Proteomes" id="UP001058072"/>
    </source>
</evidence>
<dbReference type="Proteomes" id="UP001058072">
    <property type="component" value="Chromosome"/>
</dbReference>
<evidence type="ECO:0000313" key="1">
    <source>
        <dbReference type="EMBL" id="UUF05814.1"/>
    </source>
</evidence>
<dbReference type="InterPro" id="IPR014931">
    <property type="entry name" value="DUF1805"/>
</dbReference>